<protein>
    <recommendedName>
        <fullName evidence="13">DNA topoisomerase 2</fullName>
        <ecNumber evidence="13">5.6.2.2</ecNumber>
    </recommendedName>
</protein>
<dbReference type="Proteomes" id="UP001150062">
    <property type="component" value="Unassembled WGS sequence"/>
</dbReference>
<evidence type="ECO:0000256" key="13">
    <source>
        <dbReference type="RuleBase" id="RU362094"/>
    </source>
</evidence>
<comment type="similarity">
    <text evidence="4 13">Belongs to the type II topoisomerase family.</text>
</comment>
<dbReference type="InterPro" id="IPR036890">
    <property type="entry name" value="HATPase_C_sf"/>
</dbReference>
<evidence type="ECO:0000256" key="5">
    <source>
        <dbReference type="ARBA" id="ARBA00022723"/>
    </source>
</evidence>
<dbReference type="InterPro" id="IPR014721">
    <property type="entry name" value="Ribsml_uS5_D2-typ_fold_subgr"/>
</dbReference>
<dbReference type="SUPFAM" id="SSF56719">
    <property type="entry name" value="Type II DNA topoisomerase"/>
    <property type="match status" value="1"/>
</dbReference>
<comment type="function">
    <text evidence="13">Control of topological states of DNA by transient breakage and subsequent rejoining of DNA strands. Topoisomerase II makes double-strand breaks.</text>
</comment>
<feature type="compositionally biased region" description="Basic residues" evidence="14">
    <location>
        <begin position="1313"/>
        <end position="1327"/>
    </location>
</feature>
<dbReference type="PRINTS" id="PR01158">
    <property type="entry name" value="TOPISMRASEII"/>
</dbReference>
<dbReference type="InterPro" id="IPR013506">
    <property type="entry name" value="Topo_IIA_bsu_dom2"/>
</dbReference>
<dbReference type="InterPro" id="IPR018522">
    <property type="entry name" value="TopoIIA_CS"/>
</dbReference>
<dbReference type="InterPro" id="IPR034157">
    <property type="entry name" value="TOPRIM_TopoII"/>
</dbReference>
<evidence type="ECO:0000256" key="7">
    <source>
        <dbReference type="ARBA" id="ARBA00022840"/>
    </source>
</evidence>
<evidence type="ECO:0000313" key="18">
    <source>
        <dbReference type="Proteomes" id="UP001150062"/>
    </source>
</evidence>
<evidence type="ECO:0000256" key="11">
    <source>
        <dbReference type="ARBA" id="ARBA00023235"/>
    </source>
</evidence>
<dbReference type="Pfam" id="PF00521">
    <property type="entry name" value="DNA_topoisoIV"/>
    <property type="match status" value="1"/>
</dbReference>
<feature type="region of interest" description="Disordered" evidence="14">
    <location>
        <begin position="1206"/>
        <end position="1231"/>
    </location>
</feature>
<evidence type="ECO:0000256" key="6">
    <source>
        <dbReference type="ARBA" id="ARBA00022741"/>
    </source>
</evidence>
<feature type="region of interest" description="Disordered" evidence="14">
    <location>
        <begin position="1308"/>
        <end position="1353"/>
    </location>
</feature>
<dbReference type="PRINTS" id="PR00418">
    <property type="entry name" value="TPI2FAMILY"/>
</dbReference>
<evidence type="ECO:0000259" key="15">
    <source>
        <dbReference type="PROSITE" id="PS50880"/>
    </source>
</evidence>
<comment type="cofactor">
    <cofactor evidence="2">
        <name>Ca(2+)</name>
        <dbReference type="ChEBI" id="CHEBI:29108"/>
    </cofactor>
</comment>
<feature type="compositionally biased region" description="Basic and acidic residues" evidence="14">
    <location>
        <begin position="1217"/>
        <end position="1227"/>
    </location>
</feature>
<dbReference type="Gene3D" id="1.10.268.10">
    <property type="entry name" value="Topoisomerase, domain 3"/>
    <property type="match status" value="1"/>
</dbReference>
<dbReference type="InterPro" id="IPR020568">
    <property type="entry name" value="Ribosomal_Su5_D2-typ_SF"/>
</dbReference>
<feature type="compositionally biased region" description="Basic and acidic residues" evidence="14">
    <location>
        <begin position="30"/>
        <end position="56"/>
    </location>
</feature>
<dbReference type="Gene3D" id="3.30.230.10">
    <property type="match status" value="1"/>
</dbReference>
<evidence type="ECO:0000256" key="12">
    <source>
        <dbReference type="PROSITE-ProRule" id="PRU01384"/>
    </source>
</evidence>
<dbReference type="PROSITE" id="PS52040">
    <property type="entry name" value="TOPO_IIA"/>
    <property type="match status" value="1"/>
</dbReference>
<evidence type="ECO:0000256" key="1">
    <source>
        <dbReference type="ARBA" id="ARBA00000185"/>
    </source>
</evidence>
<keyword evidence="9 12" id="KW-0799">Topoisomerase</keyword>
<dbReference type="Pfam" id="PF00204">
    <property type="entry name" value="DNA_gyraseB"/>
    <property type="match status" value="1"/>
</dbReference>
<dbReference type="Pfam" id="PF01751">
    <property type="entry name" value="Toprim"/>
    <property type="match status" value="1"/>
</dbReference>
<evidence type="ECO:0000256" key="3">
    <source>
        <dbReference type="ARBA" id="ARBA00001946"/>
    </source>
</evidence>
<dbReference type="InterPro" id="IPR013759">
    <property type="entry name" value="Topo_IIA_B_C"/>
</dbReference>
<evidence type="ECO:0000256" key="10">
    <source>
        <dbReference type="ARBA" id="ARBA00023125"/>
    </source>
</evidence>
<dbReference type="SUPFAM" id="SSF55874">
    <property type="entry name" value="ATPase domain of HSP90 chaperone/DNA topoisomerase II/histidine kinase"/>
    <property type="match status" value="1"/>
</dbReference>
<proteinExistence type="inferred from homology"/>
<dbReference type="Gene3D" id="3.90.199.10">
    <property type="entry name" value="Topoisomerase II, domain 5"/>
    <property type="match status" value="1"/>
</dbReference>
<evidence type="ECO:0000256" key="2">
    <source>
        <dbReference type="ARBA" id="ARBA00001913"/>
    </source>
</evidence>
<sequence length="1459" mass="171100">MDKYLKNGKFSKKKYQPKSNPFNLPLKTEQTYRKKENNTVTFAKKDQKEKQKKLLEKKQKNTINETIRKTNQPPMIKVEKKQKIEKDIIDLESLNTRSEKELNVYKKKTHREHVLLRPDTYIGSTEMISEKRFIFNDQTERIELKKIHFVPGLYKIFDEILVNAADHKQRDPKMTTIKVQIDLEQNEISVWNDGKGIPVEIQKIEKLYVPELIFGHLLTGSNFDDNTKKTIGGRNGFGAKLCNIFSKEFIIETNDKQNGKKFYQKYCNNMLDRESPKITKAQKKDFTHIIFKPDLEKFGMKELDNDIYALFKKRVYDIAGTTAGVKVYFNKKKIGVKNFQQYCKLYIKPTNVSTIHPKKPIFFNSKNERWQICVLPSDGKFQQISFVNSICTSDGGTHVNYIVNQIIKSIISKIPKRQTKGITIKGYQIKRYLQIFINSLVDNPTFDSQTKFTLTTRFSKFGSKCELSDNFLNGIKKSNIINDVISLARMKEDNKLKRRSGKRKQRLNGFEKLDDANFAGSKESKKCTLIVTEGDSAKSLAVSGLSVIGRDYYGVYPIKGKLLNTRDATNQQIMKNKEIDALIKILGLKYGTVYTKKNIYTLRYGHLMIMVDQDLDGSHIKGLIINFIHHFWPSLLKVKEFLQEFVTPIVKVTKKSKKEQKITFFTLPEFNRWKMKNNNGKGWYFKYYKGLGTSTTKEAKEYFGNLKRHIITFKYKNELDDQNIELAFSKDKITERKKWLKEVNTDLFVDHSKKELIYKDFINRELILFSNYDNVRSIPSMVDGLKPAQRKILYCCFKKKLNKEIKVAQLVGYVSEHSVYHHGEESLANTIVGMAQDFVGSNNINLLLPIGQFGTRLKGGKDAASSRYIFTKLSPLTQAIFPKEDEQLLDYLIEDDQQIEPKYYVPIIPMILVNGCDGIGTGYATKIPNYSPREIVKNIKRKLKNKKMIPMKPYYRNFKGVITEIKNNTVINHNEMIQSNSLNNNSLSIKKNVNIKKQLKKKNGKKYNIYGIWGKDDENTIRVTELPLNTKYCWTQNYKEFLESITIGNKDNIDNQIIDNFKEFHTDQEINFLINFSDENMSKIEKMDIEHLLKLTSSISTTNMYAFDTNHKLKRYNSPEQIIDDFFELRWDMYRKRKKFLLEKVNYQLKKLKNIAKFIKLVISKEINFNIQNKKELIKDLENKNFQKFTKKFIYKKDNDMDEDEYEYKKKSNNKSKSKEGSKEKNKTSKQVNPSYGYLLSLSLWSLTNEKYQKTLEEKRVLKEKKYQIVTTLVQEMWKKDLDNFIEIFDIEEQKYLKNQNKEILSKNYQMEKRKRKSFSSSKKKNNKNNQNLKRSKTNPIQSSNNIMQKFTKNKNSKFRSSVNFSKKKNNQKKNINHFSFKNSNKFNNNIGGVYNLDDNDDGDDDIIYIEDKDNNVNMNQKNETLDSKTESDSILNSQSLDEMGINSNFWDDYDEDFI</sequence>
<dbReference type="Gene3D" id="3.30.1360.40">
    <property type="match status" value="1"/>
</dbReference>
<comment type="subunit">
    <text evidence="13">Homodimer.</text>
</comment>
<dbReference type="PANTHER" id="PTHR10169:SF38">
    <property type="entry name" value="DNA TOPOISOMERASE 2"/>
    <property type="match status" value="1"/>
</dbReference>
<dbReference type="CDD" id="cd03481">
    <property type="entry name" value="TopoIIA_Trans_ScTopoIIA"/>
    <property type="match status" value="1"/>
</dbReference>
<dbReference type="InterPro" id="IPR001154">
    <property type="entry name" value="TopoII_euk"/>
</dbReference>
<dbReference type="PROSITE" id="PS00177">
    <property type="entry name" value="TOPOISOMERASE_II"/>
    <property type="match status" value="1"/>
</dbReference>
<dbReference type="SMART" id="SM00434">
    <property type="entry name" value="TOP4c"/>
    <property type="match status" value="1"/>
</dbReference>
<dbReference type="InterPro" id="IPR003594">
    <property type="entry name" value="HATPase_dom"/>
</dbReference>
<dbReference type="EC" id="5.6.2.2" evidence="13"/>
<organism evidence="17 18">
    <name type="scientific">Anaeramoeba flamelloides</name>
    <dbReference type="NCBI Taxonomy" id="1746091"/>
    <lineage>
        <taxon>Eukaryota</taxon>
        <taxon>Metamonada</taxon>
        <taxon>Anaeramoebidae</taxon>
        <taxon>Anaeramoeba</taxon>
    </lineage>
</organism>
<dbReference type="Pfam" id="PF02518">
    <property type="entry name" value="HATPase_c"/>
    <property type="match status" value="1"/>
</dbReference>
<name>A0ABQ8YRV1_9EUKA</name>
<dbReference type="InterPro" id="IPR002205">
    <property type="entry name" value="Topo_IIA_dom_A"/>
</dbReference>
<dbReference type="InterPro" id="IPR031660">
    <property type="entry name" value="TOPRIM_C"/>
</dbReference>
<dbReference type="Gene3D" id="3.30.1490.30">
    <property type="match status" value="1"/>
</dbReference>
<dbReference type="CDD" id="cd16930">
    <property type="entry name" value="HATPase_TopII-like"/>
    <property type="match status" value="1"/>
</dbReference>
<evidence type="ECO:0000313" key="17">
    <source>
        <dbReference type="EMBL" id="KAJ6247353.1"/>
    </source>
</evidence>
<dbReference type="PROSITE" id="PS50880">
    <property type="entry name" value="TOPRIM"/>
    <property type="match status" value="1"/>
</dbReference>
<evidence type="ECO:0000259" key="16">
    <source>
        <dbReference type="PROSITE" id="PS52040"/>
    </source>
</evidence>
<dbReference type="InterPro" id="IPR001241">
    <property type="entry name" value="Topo_IIA"/>
</dbReference>
<feature type="compositionally biased region" description="Polar residues" evidence="14">
    <location>
        <begin position="1338"/>
        <end position="1351"/>
    </location>
</feature>
<accession>A0ABQ8YRV1</accession>
<dbReference type="Gene3D" id="3.30.565.10">
    <property type="entry name" value="Histidine kinase-like ATPase, C-terminal domain"/>
    <property type="match status" value="1"/>
</dbReference>
<keyword evidence="7 13" id="KW-0067">ATP-binding</keyword>
<evidence type="ECO:0000256" key="9">
    <source>
        <dbReference type="ARBA" id="ARBA00023029"/>
    </source>
</evidence>
<comment type="cofactor">
    <cofactor evidence="3">
        <name>Mg(2+)</name>
        <dbReference type="ChEBI" id="CHEBI:18420"/>
    </cofactor>
</comment>
<feature type="region of interest" description="Disordered" evidence="14">
    <location>
        <begin position="1"/>
        <end position="56"/>
    </location>
</feature>
<feature type="domain" description="Toprim" evidence="15">
    <location>
        <begin position="527"/>
        <end position="643"/>
    </location>
</feature>
<dbReference type="InterPro" id="IPR013760">
    <property type="entry name" value="Topo_IIA-like_dom_sf"/>
</dbReference>
<dbReference type="CDD" id="cd03365">
    <property type="entry name" value="TOPRIM_TopoIIA"/>
    <property type="match status" value="1"/>
</dbReference>
<dbReference type="EMBL" id="JAOAOG010000127">
    <property type="protein sequence ID" value="KAJ6247353.1"/>
    <property type="molecule type" value="Genomic_DNA"/>
</dbReference>
<gene>
    <name evidence="17" type="ORF">M0813_18882</name>
</gene>
<evidence type="ECO:0000256" key="4">
    <source>
        <dbReference type="ARBA" id="ARBA00011080"/>
    </source>
</evidence>
<reference evidence="17" key="1">
    <citation type="submission" date="2022-08" db="EMBL/GenBank/DDBJ databases">
        <title>Novel sulfate-reducing endosymbionts in the free-living metamonad Anaeramoeba.</title>
        <authorList>
            <person name="Jerlstrom-Hultqvist J."/>
            <person name="Cepicka I."/>
            <person name="Gallot-Lavallee L."/>
            <person name="Salas-Leiva D."/>
            <person name="Curtis B.A."/>
            <person name="Zahonova K."/>
            <person name="Pipaliya S."/>
            <person name="Dacks J."/>
            <person name="Roger A.J."/>
        </authorList>
    </citation>
    <scope>NUCLEOTIDE SEQUENCE</scope>
    <source>
        <strain evidence="17">Schooner1</strain>
    </source>
</reference>
<dbReference type="InterPro" id="IPR013757">
    <property type="entry name" value="Topo_IIA_A_a_sf"/>
</dbReference>
<feature type="domain" description="Topo IIA-type catalytic" evidence="16">
    <location>
        <begin position="778"/>
        <end position="1282"/>
    </location>
</feature>
<comment type="caution">
    <text evidence="17">The sequence shown here is derived from an EMBL/GenBank/DDBJ whole genome shotgun (WGS) entry which is preliminary data.</text>
</comment>
<dbReference type="Pfam" id="PF16898">
    <property type="entry name" value="TOPRIM_C"/>
    <property type="match status" value="1"/>
</dbReference>
<dbReference type="InterPro" id="IPR006171">
    <property type="entry name" value="TOPRIM_dom"/>
</dbReference>
<comment type="catalytic activity">
    <reaction evidence="1 12 13">
        <text>ATP-dependent breakage, passage and rejoining of double-stranded DNA.</text>
        <dbReference type="EC" id="5.6.2.2"/>
    </reaction>
</comment>
<keyword evidence="8" id="KW-0460">Magnesium</keyword>
<dbReference type="InterPro" id="IPR013758">
    <property type="entry name" value="Topo_IIA_A/C_ab"/>
</dbReference>
<keyword evidence="6 13" id="KW-0547">Nucleotide-binding</keyword>
<dbReference type="SUPFAM" id="SSF54211">
    <property type="entry name" value="Ribosomal protein S5 domain 2-like"/>
    <property type="match status" value="1"/>
</dbReference>
<evidence type="ECO:0000256" key="8">
    <source>
        <dbReference type="ARBA" id="ARBA00022842"/>
    </source>
</evidence>
<keyword evidence="11 12" id="KW-0413">Isomerase</keyword>
<evidence type="ECO:0000256" key="14">
    <source>
        <dbReference type="SAM" id="MobiDB-lite"/>
    </source>
</evidence>
<dbReference type="SMART" id="SM00433">
    <property type="entry name" value="TOP2c"/>
    <property type="match status" value="1"/>
</dbReference>
<keyword evidence="18" id="KW-1185">Reference proteome</keyword>
<keyword evidence="10 12" id="KW-0238">DNA-binding</keyword>
<keyword evidence="5" id="KW-0479">Metal-binding</keyword>
<dbReference type="PANTHER" id="PTHR10169">
    <property type="entry name" value="DNA TOPOISOMERASE/GYRASE"/>
    <property type="match status" value="1"/>
</dbReference>
<dbReference type="Gene3D" id="3.40.50.670">
    <property type="match status" value="1"/>
</dbReference>
<feature type="active site" description="O-(5'-phospho-DNA)-tyrosine intermediate" evidence="12">
    <location>
        <position position="868"/>
    </location>
</feature>
<dbReference type="InterPro" id="IPR050634">
    <property type="entry name" value="DNA_Topoisomerase_II"/>
</dbReference>